<evidence type="ECO:0000313" key="3">
    <source>
        <dbReference type="Proteomes" id="UP000636479"/>
    </source>
</evidence>
<protein>
    <submittedName>
        <fullName evidence="2">Uncharacterized protein</fullName>
    </submittedName>
</protein>
<organism evidence="2 3">
    <name type="scientific">Mycena indigotica</name>
    <dbReference type="NCBI Taxonomy" id="2126181"/>
    <lineage>
        <taxon>Eukaryota</taxon>
        <taxon>Fungi</taxon>
        <taxon>Dikarya</taxon>
        <taxon>Basidiomycota</taxon>
        <taxon>Agaricomycotina</taxon>
        <taxon>Agaricomycetes</taxon>
        <taxon>Agaricomycetidae</taxon>
        <taxon>Agaricales</taxon>
        <taxon>Marasmiineae</taxon>
        <taxon>Mycenaceae</taxon>
        <taxon>Mycena</taxon>
    </lineage>
</organism>
<comment type="caution">
    <text evidence="2">The sequence shown here is derived from an EMBL/GenBank/DDBJ whole genome shotgun (WGS) entry which is preliminary data.</text>
</comment>
<evidence type="ECO:0000256" key="1">
    <source>
        <dbReference type="SAM" id="MobiDB-lite"/>
    </source>
</evidence>
<dbReference type="Proteomes" id="UP000636479">
    <property type="component" value="Unassembled WGS sequence"/>
</dbReference>
<feature type="compositionally biased region" description="Polar residues" evidence="1">
    <location>
        <begin position="15"/>
        <end position="27"/>
    </location>
</feature>
<accession>A0A8H6SYH3</accession>
<gene>
    <name evidence="2" type="ORF">MIND_00558000</name>
</gene>
<dbReference type="AlphaFoldDB" id="A0A8H6SYH3"/>
<keyword evidence="3" id="KW-1185">Reference proteome</keyword>
<reference evidence="2" key="1">
    <citation type="submission" date="2020-05" db="EMBL/GenBank/DDBJ databases">
        <title>Mycena genomes resolve the evolution of fungal bioluminescence.</title>
        <authorList>
            <person name="Tsai I.J."/>
        </authorList>
    </citation>
    <scope>NUCLEOTIDE SEQUENCE</scope>
    <source>
        <strain evidence="2">171206Taipei</strain>
    </source>
</reference>
<sequence>MPGIRTATKRKRGSDGNQADTEASPTTGVGGSPPAKRGRPGRKHGRGRHGQPSPSQPSPTTAAGSSATNTKTAGGTTAPQAQSSSGAGGTTSAAPRHTLKFLDRTAQRLSHGPELSRPPWGHFSGESRQTGPTNSSALTSAHVVRPLPSSLDPSPLPTPFTDTKRLRDINKEAVIVLSLSPSPM</sequence>
<feature type="compositionally biased region" description="Polar residues" evidence="1">
    <location>
        <begin position="126"/>
        <end position="139"/>
    </location>
</feature>
<feature type="compositionally biased region" description="Basic residues" evidence="1">
    <location>
        <begin position="36"/>
        <end position="49"/>
    </location>
</feature>
<feature type="region of interest" description="Disordered" evidence="1">
    <location>
        <begin position="1"/>
        <end position="162"/>
    </location>
</feature>
<name>A0A8H6SYH3_9AGAR</name>
<dbReference type="GeneID" id="59344871"/>
<dbReference type="RefSeq" id="XP_037222647.1">
    <property type="nucleotide sequence ID" value="XM_037362355.1"/>
</dbReference>
<dbReference type="EMBL" id="JACAZF010000004">
    <property type="protein sequence ID" value="KAF7307628.1"/>
    <property type="molecule type" value="Genomic_DNA"/>
</dbReference>
<proteinExistence type="predicted"/>
<evidence type="ECO:0000313" key="2">
    <source>
        <dbReference type="EMBL" id="KAF7307628.1"/>
    </source>
</evidence>
<feature type="compositionally biased region" description="Low complexity" evidence="1">
    <location>
        <begin position="50"/>
        <end position="95"/>
    </location>
</feature>